<feature type="region of interest" description="Disordered" evidence="1">
    <location>
        <begin position="26"/>
        <end position="51"/>
    </location>
</feature>
<dbReference type="EMBL" id="QPFP01000006">
    <property type="protein sequence ID" value="TEB36078.1"/>
    <property type="molecule type" value="Genomic_DNA"/>
</dbReference>
<organism evidence="2 3">
    <name type="scientific">Coprinellus micaceus</name>
    <name type="common">Glistening ink-cap mushroom</name>
    <name type="synonym">Coprinus micaceus</name>
    <dbReference type="NCBI Taxonomy" id="71717"/>
    <lineage>
        <taxon>Eukaryota</taxon>
        <taxon>Fungi</taxon>
        <taxon>Dikarya</taxon>
        <taxon>Basidiomycota</taxon>
        <taxon>Agaricomycotina</taxon>
        <taxon>Agaricomycetes</taxon>
        <taxon>Agaricomycetidae</taxon>
        <taxon>Agaricales</taxon>
        <taxon>Agaricineae</taxon>
        <taxon>Psathyrellaceae</taxon>
        <taxon>Coprinellus</taxon>
    </lineage>
</organism>
<name>A0A4Y7TQ78_COPMI</name>
<evidence type="ECO:0000256" key="1">
    <source>
        <dbReference type="SAM" id="MobiDB-lite"/>
    </source>
</evidence>
<dbReference type="AlphaFoldDB" id="A0A4Y7TQ78"/>
<proteinExistence type="predicted"/>
<protein>
    <submittedName>
        <fullName evidence="2">Uncharacterized protein</fullName>
    </submittedName>
</protein>
<feature type="compositionally biased region" description="Basic and acidic residues" evidence="1">
    <location>
        <begin position="76"/>
        <end position="90"/>
    </location>
</feature>
<comment type="caution">
    <text evidence="2">The sequence shown here is derived from an EMBL/GenBank/DDBJ whole genome shotgun (WGS) entry which is preliminary data.</text>
</comment>
<dbReference type="STRING" id="71717.A0A4Y7TQ78"/>
<gene>
    <name evidence="2" type="ORF">FA13DRAFT_1787526</name>
</gene>
<evidence type="ECO:0000313" key="3">
    <source>
        <dbReference type="Proteomes" id="UP000298030"/>
    </source>
</evidence>
<keyword evidence="3" id="KW-1185">Reference proteome</keyword>
<feature type="region of interest" description="Disordered" evidence="1">
    <location>
        <begin position="76"/>
        <end position="112"/>
    </location>
</feature>
<accession>A0A4Y7TQ78</accession>
<evidence type="ECO:0000313" key="2">
    <source>
        <dbReference type="EMBL" id="TEB36078.1"/>
    </source>
</evidence>
<dbReference type="OrthoDB" id="5544375at2759"/>
<reference evidence="2 3" key="1">
    <citation type="journal article" date="2019" name="Nat. Ecol. Evol.">
        <title>Megaphylogeny resolves global patterns of mushroom evolution.</title>
        <authorList>
            <person name="Varga T."/>
            <person name="Krizsan K."/>
            <person name="Foldi C."/>
            <person name="Dima B."/>
            <person name="Sanchez-Garcia M."/>
            <person name="Sanchez-Ramirez S."/>
            <person name="Szollosi G.J."/>
            <person name="Szarkandi J.G."/>
            <person name="Papp V."/>
            <person name="Albert L."/>
            <person name="Andreopoulos W."/>
            <person name="Angelini C."/>
            <person name="Antonin V."/>
            <person name="Barry K.W."/>
            <person name="Bougher N.L."/>
            <person name="Buchanan P."/>
            <person name="Buyck B."/>
            <person name="Bense V."/>
            <person name="Catcheside P."/>
            <person name="Chovatia M."/>
            <person name="Cooper J."/>
            <person name="Damon W."/>
            <person name="Desjardin D."/>
            <person name="Finy P."/>
            <person name="Geml J."/>
            <person name="Haridas S."/>
            <person name="Hughes K."/>
            <person name="Justo A."/>
            <person name="Karasinski D."/>
            <person name="Kautmanova I."/>
            <person name="Kiss B."/>
            <person name="Kocsube S."/>
            <person name="Kotiranta H."/>
            <person name="LaButti K.M."/>
            <person name="Lechner B.E."/>
            <person name="Liimatainen K."/>
            <person name="Lipzen A."/>
            <person name="Lukacs Z."/>
            <person name="Mihaltcheva S."/>
            <person name="Morgado L.N."/>
            <person name="Niskanen T."/>
            <person name="Noordeloos M.E."/>
            <person name="Ohm R.A."/>
            <person name="Ortiz-Santana B."/>
            <person name="Ovrebo C."/>
            <person name="Racz N."/>
            <person name="Riley R."/>
            <person name="Savchenko A."/>
            <person name="Shiryaev A."/>
            <person name="Soop K."/>
            <person name="Spirin V."/>
            <person name="Szebenyi C."/>
            <person name="Tomsovsky M."/>
            <person name="Tulloss R.E."/>
            <person name="Uehling J."/>
            <person name="Grigoriev I.V."/>
            <person name="Vagvolgyi C."/>
            <person name="Papp T."/>
            <person name="Martin F.M."/>
            <person name="Miettinen O."/>
            <person name="Hibbett D.S."/>
            <person name="Nagy L.G."/>
        </authorList>
    </citation>
    <scope>NUCLEOTIDE SEQUENCE [LARGE SCALE GENOMIC DNA]</scope>
    <source>
        <strain evidence="2 3">FP101781</strain>
    </source>
</reference>
<dbReference type="InterPro" id="IPR012471">
    <property type="entry name" value="DUF1690"/>
</dbReference>
<dbReference type="Proteomes" id="UP000298030">
    <property type="component" value="Unassembled WGS sequence"/>
</dbReference>
<sequence length="170" mass="18980">MGAGQSKPDAHDEKVFAPQVPISFSPDVVDQLSDNLDAPETTPQRQSVIDSHIRARIRGELERLKKEEEDVRHQIEAALEKENLDRERSMAGDASASPDNDGSAPAPGAGDVKTSAALFGDLEEIRNKINKYHSKRDLSQYPEVQQAWFRAGRVLQAKRSDYSELLERSR</sequence>
<dbReference type="Pfam" id="PF07956">
    <property type="entry name" value="DUF1690"/>
    <property type="match status" value="1"/>
</dbReference>